<dbReference type="SMART" id="SM00309">
    <property type="entry name" value="PAH"/>
    <property type="match status" value="1"/>
</dbReference>
<dbReference type="GO" id="GO:0005615">
    <property type="term" value="C:extracellular space"/>
    <property type="evidence" value="ECO:0007669"/>
    <property type="project" value="TreeGrafter"/>
</dbReference>
<dbReference type="Proteomes" id="UP000824219">
    <property type="component" value="Linkage Group LG02"/>
</dbReference>
<reference evidence="10 11" key="1">
    <citation type="submission" date="2021-06" db="EMBL/GenBank/DDBJ databases">
        <title>Chromosome-level genome assembly of the red-tail catfish (Hemibagrus wyckioides).</title>
        <authorList>
            <person name="Shao F."/>
        </authorList>
    </citation>
    <scope>NUCLEOTIDE SEQUENCE [LARGE SCALE GENOMIC DNA]</scope>
    <source>
        <strain evidence="10">EC202008001</strain>
        <tissue evidence="10">Blood</tissue>
    </source>
</reference>
<dbReference type="PROSITE" id="PS50276">
    <property type="entry name" value="PANCREATIC_HORMONE_2"/>
    <property type="match status" value="1"/>
</dbReference>
<protein>
    <recommendedName>
        <fullName evidence="9">SHSP domain-containing protein</fullName>
    </recommendedName>
</protein>
<evidence type="ECO:0000313" key="11">
    <source>
        <dbReference type="Proteomes" id="UP000824219"/>
    </source>
</evidence>
<dbReference type="CDD" id="cd00126">
    <property type="entry name" value="PAH"/>
    <property type="match status" value="1"/>
</dbReference>
<feature type="domain" description="SHSP" evidence="9">
    <location>
        <begin position="71"/>
        <end position="179"/>
    </location>
</feature>
<dbReference type="PANTHER" id="PTHR10533:SF14">
    <property type="entry name" value="PEPTIDE YY-RELATED"/>
    <property type="match status" value="1"/>
</dbReference>
<evidence type="ECO:0000256" key="7">
    <source>
        <dbReference type="RuleBase" id="RU000656"/>
    </source>
</evidence>
<keyword evidence="4" id="KW-0165">Cleavage on pair of basic residues</keyword>
<dbReference type="Pfam" id="PF00159">
    <property type="entry name" value="Hormone_3"/>
    <property type="match status" value="1"/>
</dbReference>
<dbReference type="GO" id="GO:0007631">
    <property type="term" value="P:feeding behavior"/>
    <property type="evidence" value="ECO:0007669"/>
    <property type="project" value="TreeGrafter"/>
</dbReference>
<comment type="subcellular location">
    <subcellularLocation>
        <location evidence="1">Secreted</location>
    </subcellularLocation>
</comment>
<gene>
    <name evidence="10" type="ORF">KOW79_001262</name>
</gene>
<name>A0A9D3P5X3_9TELE</name>
<dbReference type="Gene3D" id="6.10.250.900">
    <property type="match status" value="1"/>
</dbReference>
<dbReference type="GO" id="GO:0007218">
    <property type="term" value="P:neuropeptide signaling pathway"/>
    <property type="evidence" value="ECO:0007669"/>
    <property type="project" value="UniProtKB-KW"/>
</dbReference>
<dbReference type="EMBL" id="JAHKSW010000002">
    <property type="protein sequence ID" value="KAG7334666.1"/>
    <property type="molecule type" value="Genomic_DNA"/>
</dbReference>
<dbReference type="PRINTS" id="PR00278">
    <property type="entry name" value="PANCHORMONE"/>
</dbReference>
<dbReference type="OrthoDB" id="8946669at2759"/>
<dbReference type="InterPro" id="IPR008978">
    <property type="entry name" value="HSP20-like_chaperone"/>
</dbReference>
<dbReference type="PROSITE" id="PS01031">
    <property type="entry name" value="SHSP"/>
    <property type="match status" value="1"/>
</dbReference>
<proteinExistence type="inferred from homology"/>
<comment type="similarity">
    <text evidence="2 7">Belongs to the NPY family.</text>
</comment>
<dbReference type="GO" id="GO:0005184">
    <property type="term" value="F:neuropeptide hormone activity"/>
    <property type="evidence" value="ECO:0007669"/>
    <property type="project" value="TreeGrafter"/>
</dbReference>
<evidence type="ECO:0000256" key="3">
    <source>
        <dbReference type="ARBA" id="ARBA00022525"/>
    </source>
</evidence>
<dbReference type="PROSITE" id="PS00265">
    <property type="entry name" value="PANCREATIC_HORMONE_1"/>
    <property type="match status" value="1"/>
</dbReference>
<keyword evidence="11" id="KW-1185">Reference proteome</keyword>
<dbReference type="AlphaFoldDB" id="A0A9D3P5X3"/>
<dbReference type="Gene3D" id="2.60.40.790">
    <property type="match status" value="1"/>
</dbReference>
<evidence type="ECO:0000256" key="5">
    <source>
        <dbReference type="ARBA" id="ARBA00023320"/>
    </source>
</evidence>
<evidence type="ECO:0000256" key="6">
    <source>
        <dbReference type="PROSITE-ProRule" id="PRU00285"/>
    </source>
</evidence>
<dbReference type="InterPro" id="IPR002068">
    <property type="entry name" value="A-crystallin/Hsp20_dom"/>
</dbReference>
<organism evidence="10 11">
    <name type="scientific">Hemibagrus wyckioides</name>
    <dbReference type="NCBI Taxonomy" id="337641"/>
    <lineage>
        <taxon>Eukaryota</taxon>
        <taxon>Metazoa</taxon>
        <taxon>Chordata</taxon>
        <taxon>Craniata</taxon>
        <taxon>Vertebrata</taxon>
        <taxon>Euteleostomi</taxon>
        <taxon>Actinopterygii</taxon>
        <taxon>Neopterygii</taxon>
        <taxon>Teleostei</taxon>
        <taxon>Ostariophysi</taxon>
        <taxon>Siluriformes</taxon>
        <taxon>Bagridae</taxon>
        <taxon>Hemibagrus</taxon>
    </lineage>
</organism>
<comment type="caution">
    <text evidence="10">The sequence shown here is derived from an EMBL/GenBank/DDBJ whole genome shotgun (WGS) entry which is preliminary data.</text>
</comment>
<evidence type="ECO:0000256" key="4">
    <source>
        <dbReference type="ARBA" id="ARBA00022685"/>
    </source>
</evidence>
<evidence type="ECO:0000259" key="9">
    <source>
        <dbReference type="PROSITE" id="PS01031"/>
    </source>
</evidence>
<dbReference type="GO" id="GO:0031841">
    <property type="term" value="F:neuropeptide Y receptor binding"/>
    <property type="evidence" value="ECO:0007669"/>
    <property type="project" value="TreeGrafter"/>
</dbReference>
<sequence>MSQSIMESLFGDDPFFQDEYLLWPRRCSLAERFLRRREQMMESFVGDQLINDLFQSLDELFSLPSSSTSSSSSSSSSTSSATARIAGPNVFCLDARGFSPDDIAVTMCGRKLEVKVAKPTGSDPSSPAGFSRSVELPEHINPSTLTCTLGDDGFLKFESTEVKQAEQDEQDVPDQVALQICHQDQVVVQICHQDQVAVQICHQDQVAVQICHQDQVAVQICHQDQVAVQICHQDQVAVQICHQDQVAVQVCHQDQVAVQVCHQDQVVVQVCHQDQVVVQVCYQDQMVVQVCYQDQMVVQRELYHHCDARLRAVSPRLLLMALLALQHKCYVIRCRGRQRAKPTGSNGRARAVVAFPTFRVRHSGARELNSFTSTPKMSVLLKSWTAIFTLFLCVLLYLSTVVDAYPPKPENPGEDAAPEELAKYYTALRHYINLITRQRYGKRSTQEASLADLLFGDSNEHNQRSRYEESFMW</sequence>
<evidence type="ECO:0000313" key="10">
    <source>
        <dbReference type="EMBL" id="KAG7334666.1"/>
    </source>
</evidence>
<accession>A0A9D3P5X3</accession>
<evidence type="ECO:0000256" key="2">
    <source>
        <dbReference type="ARBA" id="ARBA00010022"/>
    </source>
</evidence>
<keyword evidence="3" id="KW-0964">Secreted</keyword>
<evidence type="ECO:0000256" key="8">
    <source>
        <dbReference type="RuleBase" id="RU003616"/>
    </source>
</evidence>
<dbReference type="SUPFAM" id="SSF49764">
    <property type="entry name" value="HSP20-like chaperones"/>
    <property type="match status" value="1"/>
</dbReference>
<dbReference type="InterPro" id="IPR020392">
    <property type="entry name" value="Pancreatic_hormone-like_CS"/>
</dbReference>
<dbReference type="InterPro" id="IPR001955">
    <property type="entry name" value="Pancreatic_hormone-like"/>
</dbReference>
<evidence type="ECO:0000256" key="1">
    <source>
        <dbReference type="ARBA" id="ARBA00004613"/>
    </source>
</evidence>
<comment type="similarity">
    <text evidence="6 8">Belongs to the small heat shock protein (HSP20) family.</text>
</comment>
<keyword evidence="5" id="KW-0527">Neuropeptide</keyword>
<dbReference type="Pfam" id="PF00011">
    <property type="entry name" value="HSP20"/>
    <property type="match status" value="1"/>
</dbReference>
<dbReference type="PANTHER" id="PTHR10533">
    <property type="entry name" value="NEUROPEPTIDE Y/PANCREATIC HORMONE/PEPTIDE YY"/>
    <property type="match status" value="1"/>
</dbReference>